<comment type="similarity">
    <text evidence="1 2">Belongs to the UPF0301 (AlgH) family.</text>
</comment>
<dbReference type="RefSeq" id="WP_374342856.1">
    <property type="nucleotide sequence ID" value="NZ_JBHTLQ010000042.1"/>
</dbReference>
<sequence length="190" mass="20598">MDEPAFLTGQLLIAMPGIGDPRFERALIYVCAHDQEHAMGLAVNRPVEGLTLPDLLRRLDIATAIEVPEHLVLMGGPVQRERGFVLHTDDYASADGTVPIVEGMALTATREALEALAGRKAQPPRRAVLALGYAGWGAGQLEHEIRENVWLTVEPDEALLFGDDHAHKWSHALAKLGIDPSFLTTTAGRA</sequence>
<gene>
    <name evidence="3" type="ORF">ACFQ27_15880</name>
</gene>
<evidence type="ECO:0000256" key="2">
    <source>
        <dbReference type="HAMAP-Rule" id="MF_00758"/>
    </source>
</evidence>
<comment type="caution">
    <text evidence="3">The sequence shown here is derived from an EMBL/GenBank/DDBJ whole genome shotgun (WGS) entry which is preliminary data.</text>
</comment>
<keyword evidence="4" id="KW-1185">Reference proteome</keyword>
<evidence type="ECO:0000313" key="4">
    <source>
        <dbReference type="Proteomes" id="UP001597216"/>
    </source>
</evidence>
<dbReference type="EMBL" id="JBHTLQ010000042">
    <property type="protein sequence ID" value="MFD1192068.1"/>
    <property type="molecule type" value="Genomic_DNA"/>
</dbReference>
<organism evidence="3 4">
    <name type="scientific">Phenylobacterium conjunctum</name>
    <dbReference type="NCBI Taxonomy" id="1298959"/>
    <lineage>
        <taxon>Bacteria</taxon>
        <taxon>Pseudomonadati</taxon>
        <taxon>Pseudomonadota</taxon>
        <taxon>Alphaproteobacteria</taxon>
        <taxon>Caulobacterales</taxon>
        <taxon>Caulobacteraceae</taxon>
        <taxon>Phenylobacterium</taxon>
    </lineage>
</organism>
<dbReference type="SUPFAM" id="SSF143456">
    <property type="entry name" value="VC0467-like"/>
    <property type="match status" value="1"/>
</dbReference>
<evidence type="ECO:0000256" key="1">
    <source>
        <dbReference type="ARBA" id="ARBA00009600"/>
    </source>
</evidence>
<dbReference type="HAMAP" id="MF_00758">
    <property type="entry name" value="UPF0301"/>
    <property type="match status" value="1"/>
</dbReference>
<name>A0ABW3T4Z7_9CAUL</name>
<dbReference type="PANTHER" id="PTHR30327:SF1">
    <property type="entry name" value="UPF0301 PROTEIN YQGE"/>
    <property type="match status" value="1"/>
</dbReference>
<evidence type="ECO:0000313" key="3">
    <source>
        <dbReference type="EMBL" id="MFD1192068.1"/>
    </source>
</evidence>
<dbReference type="Pfam" id="PF02622">
    <property type="entry name" value="DUF179"/>
    <property type="match status" value="1"/>
</dbReference>
<protein>
    <recommendedName>
        <fullName evidence="2">UPF0301 protein ACFQ27_15880</fullName>
    </recommendedName>
</protein>
<dbReference type="InterPro" id="IPR003774">
    <property type="entry name" value="AlgH-like"/>
</dbReference>
<proteinExistence type="inferred from homology"/>
<dbReference type="PANTHER" id="PTHR30327">
    <property type="entry name" value="UNCHARACTERIZED PROTEIN YQGE"/>
    <property type="match status" value="1"/>
</dbReference>
<dbReference type="Gene3D" id="3.40.1740.10">
    <property type="entry name" value="VC0467-like"/>
    <property type="match status" value="1"/>
</dbReference>
<accession>A0ABW3T4Z7</accession>
<reference evidence="4" key="1">
    <citation type="journal article" date="2019" name="Int. J. Syst. Evol. Microbiol.">
        <title>The Global Catalogue of Microorganisms (GCM) 10K type strain sequencing project: providing services to taxonomists for standard genome sequencing and annotation.</title>
        <authorList>
            <consortium name="The Broad Institute Genomics Platform"/>
            <consortium name="The Broad Institute Genome Sequencing Center for Infectious Disease"/>
            <person name="Wu L."/>
            <person name="Ma J."/>
        </authorList>
    </citation>
    <scope>NUCLEOTIDE SEQUENCE [LARGE SCALE GENOMIC DNA]</scope>
    <source>
        <strain evidence="4">CCUG 55074</strain>
    </source>
</reference>
<dbReference type="Proteomes" id="UP001597216">
    <property type="component" value="Unassembled WGS sequence"/>
</dbReference>